<name>A0A0L0FSP7_9EUKA</name>
<dbReference type="RefSeq" id="XP_014153503.1">
    <property type="nucleotide sequence ID" value="XM_014298028.1"/>
</dbReference>
<reference evidence="1 2" key="1">
    <citation type="submission" date="2011-02" db="EMBL/GenBank/DDBJ databases">
        <title>The Genome Sequence of Sphaeroforma arctica JP610.</title>
        <authorList>
            <consortium name="The Broad Institute Genome Sequencing Platform"/>
            <person name="Russ C."/>
            <person name="Cuomo C."/>
            <person name="Young S.K."/>
            <person name="Zeng Q."/>
            <person name="Gargeya S."/>
            <person name="Alvarado L."/>
            <person name="Berlin A."/>
            <person name="Chapman S.B."/>
            <person name="Chen Z."/>
            <person name="Freedman E."/>
            <person name="Gellesch M."/>
            <person name="Goldberg J."/>
            <person name="Griggs A."/>
            <person name="Gujja S."/>
            <person name="Heilman E."/>
            <person name="Heiman D."/>
            <person name="Howarth C."/>
            <person name="Mehta T."/>
            <person name="Neiman D."/>
            <person name="Pearson M."/>
            <person name="Roberts A."/>
            <person name="Saif S."/>
            <person name="Shea T."/>
            <person name="Shenoy N."/>
            <person name="Sisk P."/>
            <person name="Stolte C."/>
            <person name="Sykes S."/>
            <person name="White J."/>
            <person name="Yandava C."/>
            <person name="Burger G."/>
            <person name="Gray M.W."/>
            <person name="Holland P.W.H."/>
            <person name="King N."/>
            <person name="Lang F.B.F."/>
            <person name="Roger A.J."/>
            <person name="Ruiz-Trillo I."/>
            <person name="Haas B."/>
            <person name="Nusbaum C."/>
            <person name="Birren B."/>
        </authorList>
    </citation>
    <scope>NUCLEOTIDE SEQUENCE [LARGE SCALE GENOMIC DNA]</scope>
    <source>
        <strain evidence="1 2">JP610</strain>
    </source>
</reference>
<dbReference type="Proteomes" id="UP000054560">
    <property type="component" value="Unassembled WGS sequence"/>
</dbReference>
<keyword evidence="2" id="KW-1185">Reference proteome</keyword>
<proteinExistence type="predicted"/>
<dbReference type="EMBL" id="KQ242276">
    <property type="protein sequence ID" value="KNC79601.1"/>
    <property type="molecule type" value="Genomic_DNA"/>
</dbReference>
<sequence length="129" mass="14723">MKSSKRYPNKKVDTSKGSDTWKGEIPNSFVQIVAVDKARMLKMFIDQIKKLIDTASQYFSRVDDIIFEGISCHLEGDERRDVEKLLQSNIVIHLRAYAYSDIGGGLLFRASFKDDSFDVAHEAKCSREL</sequence>
<evidence type="ECO:0000313" key="1">
    <source>
        <dbReference type="EMBL" id="KNC79601.1"/>
    </source>
</evidence>
<protein>
    <submittedName>
        <fullName evidence="1">Uncharacterized protein</fullName>
    </submittedName>
</protein>
<dbReference type="AlphaFoldDB" id="A0A0L0FSP7"/>
<accession>A0A0L0FSP7</accession>
<dbReference type="GeneID" id="25908515"/>
<gene>
    <name evidence="1" type="ORF">SARC_08011</name>
</gene>
<organism evidence="1 2">
    <name type="scientific">Sphaeroforma arctica JP610</name>
    <dbReference type="NCBI Taxonomy" id="667725"/>
    <lineage>
        <taxon>Eukaryota</taxon>
        <taxon>Ichthyosporea</taxon>
        <taxon>Ichthyophonida</taxon>
        <taxon>Sphaeroforma</taxon>
    </lineage>
</organism>
<evidence type="ECO:0000313" key="2">
    <source>
        <dbReference type="Proteomes" id="UP000054560"/>
    </source>
</evidence>